<accession>A0ABD3PNI2</accession>
<gene>
    <name evidence="3" type="ORF">HJC23_003173</name>
</gene>
<evidence type="ECO:0000313" key="3">
    <source>
        <dbReference type="EMBL" id="KAL3789624.1"/>
    </source>
</evidence>
<dbReference type="AlphaFoldDB" id="A0ABD3PNI2"/>
<feature type="compositionally biased region" description="Low complexity" evidence="1">
    <location>
        <begin position="220"/>
        <end position="229"/>
    </location>
</feature>
<name>A0ABD3PNI2_9STRA</name>
<keyword evidence="4" id="KW-1185">Reference proteome</keyword>
<dbReference type="EMBL" id="JABMIG020000138">
    <property type="protein sequence ID" value="KAL3789624.1"/>
    <property type="molecule type" value="Genomic_DNA"/>
</dbReference>
<feature type="chain" id="PRO_5044751082" evidence="2">
    <location>
        <begin position="23"/>
        <end position="367"/>
    </location>
</feature>
<keyword evidence="2" id="KW-0732">Signal</keyword>
<dbReference type="Gene3D" id="2.10.10.90">
    <property type="match status" value="1"/>
</dbReference>
<organism evidence="3 4">
    <name type="scientific">Cyclotella cryptica</name>
    <dbReference type="NCBI Taxonomy" id="29204"/>
    <lineage>
        <taxon>Eukaryota</taxon>
        <taxon>Sar</taxon>
        <taxon>Stramenopiles</taxon>
        <taxon>Ochrophyta</taxon>
        <taxon>Bacillariophyta</taxon>
        <taxon>Coscinodiscophyceae</taxon>
        <taxon>Thalassiosirophycidae</taxon>
        <taxon>Stephanodiscales</taxon>
        <taxon>Stephanodiscaceae</taxon>
        <taxon>Cyclotella</taxon>
    </lineage>
</organism>
<sequence length="367" mass="40314">MHCLSQLSKIIWLLHLPKLSSSLSLYSSGLCVDDAWESSGAGNNLNCSANDIQTSLVKVDGPDSCNPGDSISVNVTIGIRFPSSRYDFAVFTSSQENIFGNSCALDVLGEREAANATRFVSDQDGDACYDVEIEGEFYLENFQLQDNLNIPCKTLSNSKTETVQMRYCHGWRSMDMNVDCIRYGTIPGSSTQCQCGTLDLGISIGGLQPSKSPTSPPSIAPTSSPSAAVTSLPCPGPYDPAGYRYIAGDRVTYYDRIYECSVSNGRCFQAGYEPGTMYGQEAWYEVGPCDGSSNTRSSRDCPEIFDKYRRTYTAGDQVSSRGIIFECITSNGRCIQDGYEPWSTLWEEAWRIAGECPTRTSSRFLRE</sequence>
<feature type="region of interest" description="Disordered" evidence="1">
    <location>
        <begin position="206"/>
        <end position="229"/>
    </location>
</feature>
<comment type="caution">
    <text evidence="3">The sequence shown here is derived from an EMBL/GenBank/DDBJ whole genome shotgun (WGS) entry which is preliminary data.</text>
</comment>
<feature type="signal peptide" evidence="2">
    <location>
        <begin position="1"/>
        <end position="22"/>
    </location>
</feature>
<evidence type="ECO:0000256" key="1">
    <source>
        <dbReference type="SAM" id="MobiDB-lite"/>
    </source>
</evidence>
<proteinExistence type="predicted"/>
<protein>
    <submittedName>
        <fullName evidence="3">Uncharacterized protein</fullName>
    </submittedName>
</protein>
<reference evidence="3 4" key="1">
    <citation type="journal article" date="2020" name="G3 (Bethesda)">
        <title>Improved Reference Genome for Cyclotella cryptica CCMP332, a Model for Cell Wall Morphogenesis, Salinity Adaptation, and Lipid Production in Diatoms (Bacillariophyta).</title>
        <authorList>
            <person name="Roberts W.R."/>
            <person name="Downey K.M."/>
            <person name="Ruck E.C."/>
            <person name="Traller J.C."/>
            <person name="Alverson A.J."/>
        </authorList>
    </citation>
    <scope>NUCLEOTIDE SEQUENCE [LARGE SCALE GENOMIC DNA]</scope>
    <source>
        <strain evidence="3 4">CCMP332</strain>
    </source>
</reference>
<evidence type="ECO:0000313" key="4">
    <source>
        <dbReference type="Proteomes" id="UP001516023"/>
    </source>
</evidence>
<dbReference type="Proteomes" id="UP001516023">
    <property type="component" value="Unassembled WGS sequence"/>
</dbReference>
<evidence type="ECO:0000256" key="2">
    <source>
        <dbReference type="SAM" id="SignalP"/>
    </source>
</evidence>